<feature type="region of interest" description="Disordered" evidence="5">
    <location>
        <begin position="210"/>
        <end position="230"/>
    </location>
</feature>
<evidence type="ECO:0000259" key="7">
    <source>
        <dbReference type="Pfam" id="PF17188"/>
    </source>
</evidence>
<evidence type="ECO:0000256" key="4">
    <source>
        <dbReference type="ARBA" id="ARBA00022764"/>
    </source>
</evidence>
<dbReference type="InterPro" id="IPR033434">
    <property type="entry name" value="MucB/RseB_N"/>
</dbReference>
<dbReference type="PANTHER" id="PTHR38782:SF1">
    <property type="entry name" value="SIGMA-E FACTOR REGULATORY PROTEIN RSEB"/>
    <property type="match status" value="1"/>
</dbReference>
<dbReference type="RefSeq" id="WP_164452861.1">
    <property type="nucleotide sequence ID" value="NZ_JAAIJQ010000027.1"/>
</dbReference>
<accession>A0A6M0JY19</accession>
<proteinExistence type="inferred from homology"/>
<protein>
    <submittedName>
        <fullName evidence="8">Transcriptional regulator</fullName>
    </submittedName>
</protein>
<keyword evidence="9" id="KW-1185">Reference proteome</keyword>
<comment type="subcellular location">
    <subcellularLocation>
        <location evidence="1">Periplasm</location>
    </subcellularLocation>
</comment>
<evidence type="ECO:0000256" key="3">
    <source>
        <dbReference type="ARBA" id="ARBA00022729"/>
    </source>
</evidence>
<dbReference type="PANTHER" id="PTHR38782">
    <property type="match status" value="1"/>
</dbReference>
<evidence type="ECO:0000259" key="6">
    <source>
        <dbReference type="Pfam" id="PF03888"/>
    </source>
</evidence>
<dbReference type="EMBL" id="JAAIJQ010000027">
    <property type="protein sequence ID" value="NEV62392.1"/>
    <property type="molecule type" value="Genomic_DNA"/>
</dbReference>
<dbReference type="InterPro" id="IPR038484">
    <property type="entry name" value="MucB/RseB_C_sf"/>
</dbReference>
<sequence length="333" mass="36317">MSLGDSRRVWVAGLLVILCWTCAIASAVASEGEAPHSAGEDAQTGRSAELLARMAEAVRSLDYEGTLVYLHENRLEAMDLRHQVVDGEVHERLISLSGPIRAVVRAQERVMCVMPNGHPISVEQNGQSRFLETEGIDPDALVDNYEVRMLGAARIAGRDTDVVGIIPRDALRYGYRFHIDRETALPLKSDLIDQEQQPLEQLMFTSVAVRSPEGPAPESSGQPVRSAPATSAEGRWRFLEVPAGFELVMHDEMKQPGGSIIEHFMFTDRLSAYSIYIDQDMENGLEGAASIGAVHAAGRSLRGYQLIAVGEVPMQTVQQAVGGVRLKDAADSQ</sequence>
<evidence type="ECO:0000256" key="2">
    <source>
        <dbReference type="ARBA" id="ARBA00008150"/>
    </source>
</evidence>
<evidence type="ECO:0000256" key="5">
    <source>
        <dbReference type="SAM" id="MobiDB-lite"/>
    </source>
</evidence>
<evidence type="ECO:0000313" key="8">
    <source>
        <dbReference type="EMBL" id="NEV62392.1"/>
    </source>
</evidence>
<dbReference type="GO" id="GO:0045152">
    <property type="term" value="F:antisigma factor binding"/>
    <property type="evidence" value="ECO:0007669"/>
    <property type="project" value="TreeGrafter"/>
</dbReference>
<evidence type="ECO:0000313" key="9">
    <source>
        <dbReference type="Proteomes" id="UP000483379"/>
    </source>
</evidence>
<comment type="caution">
    <text evidence="8">The sequence shown here is derived from an EMBL/GenBank/DDBJ whole genome shotgun (WGS) entry which is preliminary data.</text>
</comment>
<organism evidence="8 9">
    <name type="scientific">Thiorhodococcus minor</name>
    <dbReference type="NCBI Taxonomy" id="57489"/>
    <lineage>
        <taxon>Bacteria</taxon>
        <taxon>Pseudomonadati</taxon>
        <taxon>Pseudomonadota</taxon>
        <taxon>Gammaproteobacteria</taxon>
        <taxon>Chromatiales</taxon>
        <taxon>Chromatiaceae</taxon>
        <taxon>Thiorhodococcus</taxon>
    </lineage>
</organism>
<dbReference type="GO" id="GO:0032885">
    <property type="term" value="P:regulation of polysaccharide biosynthetic process"/>
    <property type="evidence" value="ECO:0007669"/>
    <property type="project" value="TreeGrafter"/>
</dbReference>
<dbReference type="InterPro" id="IPR033436">
    <property type="entry name" value="MucB/RseB_C"/>
</dbReference>
<dbReference type="CDD" id="cd16327">
    <property type="entry name" value="RseB"/>
    <property type="match status" value="1"/>
</dbReference>
<comment type="similarity">
    <text evidence="2">Belongs to the RseB family.</text>
</comment>
<gene>
    <name evidence="8" type="ORF">G3446_10900</name>
</gene>
<dbReference type="Gene3D" id="2.50.20.10">
    <property type="entry name" value="Lipoprotein localisation LolA/LolB/LppX"/>
    <property type="match status" value="1"/>
</dbReference>
<keyword evidence="4" id="KW-0574">Periplasm</keyword>
<dbReference type="Gene3D" id="3.30.200.100">
    <property type="entry name" value="MucB/RseB, C-terminal domain"/>
    <property type="match status" value="1"/>
</dbReference>
<feature type="domain" description="MucB/RseB C-terminal" evidence="7">
    <location>
        <begin position="232"/>
        <end position="324"/>
    </location>
</feature>
<dbReference type="Pfam" id="PF17188">
    <property type="entry name" value="MucB_RseB_C"/>
    <property type="match status" value="1"/>
</dbReference>
<feature type="domain" description="MucB/RseB N-terminal" evidence="6">
    <location>
        <begin position="48"/>
        <end position="211"/>
    </location>
</feature>
<name>A0A6M0JY19_9GAMM</name>
<evidence type="ECO:0000256" key="1">
    <source>
        <dbReference type="ARBA" id="ARBA00004418"/>
    </source>
</evidence>
<dbReference type="InterPro" id="IPR005588">
    <property type="entry name" value="MucB_RseB"/>
</dbReference>
<keyword evidence="3" id="KW-0732">Signal</keyword>
<dbReference type="AlphaFoldDB" id="A0A6M0JY19"/>
<dbReference type="PIRSF" id="PIRSF005427">
    <property type="entry name" value="RseB"/>
    <property type="match status" value="1"/>
</dbReference>
<reference evidence="8 9" key="1">
    <citation type="submission" date="2020-02" db="EMBL/GenBank/DDBJ databases">
        <title>Genome sequences of Thiorhodococcus mannitoliphagus and Thiorhodococcus minor, purple sulfur photosynthetic bacteria in the gammaproteobacterial family, Chromatiaceae.</title>
        <authorList>
            <person name="Aviles F.A."/>
            <person name="Meyer T.E."/>
            <person name="Kyndt J.A."/>
        </authorList>
    </citation>
    <scope>NUCLEOTIDE SEQUENCE [LARGE SCALE GENOMIC DNA]</scope>
    <source>
        <strain evidence="8 9">DSM 11518</strain>
    </source>
</reference>
<dbReference type="GO" id="GO:0030288">
    <property type="term" value="C:outer membrane-bounded periplasmic space"/>
    <property type="evidence" value="ECO:0007669"/>
    <property type="project" value="TreeGrafter"/>
</dbReference>
<dbReference type="Proteomes" id="UP000483379">
    <property type="component" value="Unassembled WGS sequence"/>
</dbReference>
<dbReference type="Pfam" id="PF03888">
    <property type="entry name" value="MucB_RseB"/>
    <property type="match status" value="1"/>
</dbReference>